<dbReference type="EMBL" id="CP021780">
    <property type="protein sequence ID" value="ASA22335.1"/>
    <property type="molecule type" value="Genomic_DNA"/>
</dbReference>
<accession>A0A2Z2KEK3</accession>
<dbReference type="AlphaFoldDB" id="A0A2Z2KEK3"/>
<keyword evidence="2" id="KW-1185">Reference proteome</keyword>
<protein>
    <submittedName>
        <fullName evidence="1">Uncharacterized protein</fullName>
    </submittedName>
</protein>
<dbReference type="KEGG" id="pdh:B9T62_17010"/>
<evidence type="ECO:0000313" key="1">
    <source>
        <dbReference type="EMBL" id="ASA22335.1"/>
    </source>
</evidence>
<proteinExistence type="predicted"/>
<reference evidence="1 2" key="1">
    <citation type="submission" date="2017-06" db="EMBL/GenBank/DDBJ databases">
        <title>Complete genome sequence of Paenibacillus donghaensis KCTC 13049T isolated from East Sea sediment, South Korea.</title>
        <authorList>
            <person name="Jung B.K."/>
            <person name="Hong S.-J."/>
            <person name="Shin J.-H."/>
        </authorList>
    </citation>
    <scope>NUCLEOTIDE SEQUENCE [LARGE SCALE GENOMIC DNA]</scope>
    <source>
        <strain evidence="1 2">KCTC 13049</strain>
    </source>
</reference>
<organism evidence="1 2">
    <name type="scientific">Paenibacillus donghaensis</name>
    <dbReference type="NCBI Taxonomy" id="414771"/>
    <lineage>
        <taxon>Bacteria</taxon>
        <taxon>Bacillati</taxon>
        <taxon>Bacillota</taxon>
        <taxon>Bacilli</taxon>
        <taxon>Bacillales</taxon>
        <taxon>Paenibacillaceae</taxon>
        <taxon>Paenibacillus</taxon>
    </lineage>
</organism>
<sequence>MDPYLKKQERILMQKKQYAHLVGTRYTHKSTGEAYFVTGIYHDTEYGISVTNGAWSITIRDFLKDYE</sequence>
<name>A0A2Z2KEK3_9BACL</name>
<gene>
    <name evidence="1" type="ORF">B9T62_17010</name>
</gene>
<evidence type="ECO:0000313" key="2">
    <source>
        <dbReference type="Proteomes" id="UP000249890"/>
    </source>
</evidence>
<dbReference type="RefSeq" id="WP_087916334.1">
    <property type="nucleotide sequence ID" value="NZ_CP021780.1"/>
</dbReference>
<dbReference type="Proteomes" id="UP000249890">
    <property type="component" value="Chromosome"/>
</dbReference>